<dbReference type="AlphaFoldDB" id="A0A142BW97"/>
<dbReference type="EMBL" id="KU736876">
    <property type="protein sequence ID" value="AMP42385.1"/>
    <property type="molecule type" value="Genomic_DNA"/>
</dbReference>
<name>A0A142BW97_9BACT</name>
<sequence>MNVEVDVVNDEELALLHLRGQWKTKEWLLNNGMQILKKDKFICQGCGFESSPTPEHPDGLMIPINREHSAYLPVTEEGHTLCAFCFASIATNISTGFLLNDRREDKKIGYLVKIPLKQHELNLVTMLCNAIIYQEDSASQDYFEQSLVESARSFMLALKGNSSSVNNSLPFPDVSEEDYMRAVALLPNDLNEFRKKALNQYRWLPNYEAWGELGAYMAKHVLQSQVSQLLDKVKKAITVQEGS</sequence>
<protein>
    <submittedName>
        <fullName evidence="1">Uncharacterized protein</fullName>
    </submittedName>
</protein>
<reference evidence="1" key="2">
    <citation type="submission" date="2016-02" db="EMBL/GenBank/DDBJ databases">
        <authorList>
            <person name="Wen L."/>
            <person name="He K."/>
            <person name="Yang H."/>
        </authorList>
    </citation>
    <scope>NUCLEOTIDE SEQUENCE</scope>
</reference>
<accession>A0A142BW97</accession>
<evidence type="ECO:0000313" key="1">
    <source>
        <dbReference type="EMBL" id="AMP42385.1"/>
    </source>
</evidence>
<proteinExistence type="predicted"/>
<reference evidence="1" key="1">
    <citation type="journal article" date="2016" name="Appl. Environ. Microbiol.">
        <title>Diversity of the Tetracycline Mobilome within a Chinese Pig Manure Sample.</title>
        <authorList>
            <person name="Leclercq S.O."/>
            <person name="Wang C."/>
            <person name="Zhu Y."/>
            <person name="Wu H."/>
            <person name="Du X."/>
            <person name="Liu Z."/>
            <person name="Feng J."/>
        </authorList>
    </citation>
    <scope>NUCLEOTIDE SEQUENCE</scope>
</reference>
<organism evidence="1">
    <name type="scientific">uncultured bacterium IN-11</name>
    <dbReference type="NCBI Taxonomy" id="1805589"/>
    <lineage>
        <taxon>Bacteria</taxon>
        <taxon>environmental samples</taxon>
    </lineage>
</organism>